<name>A0A814FW72_ADIRI</name>
<dbReference type="GO" id="GO:0003677">
    <property type="term" value="F:DNA binding"/>
    <property type="evidence" value="ECO:0007669"/>
    <property type="project" value="InterPro"/>
</dbReference>
<dbReference type="GO" id="GO:0006366">
    <property type="term" value="P:transcription by RNA polymerase II"/>
    <property type="evidence" value="ECO:0007669"/>
    <property type="project" value="InterPro"/>
</dbReference>
<dbReference type="Gene3D" id="3.30.1360.10">
    <property type="entry name" value="RNA polymerase, RBP11-like subunit"/>
    <property type="match status" value="1"/>
</dbReference>
<dbReference type="InterPro" id="IPR022905">
    <property type="entry name" value="Rpo11-like"/>
</dbReference>
<comment type="subcellular location">
    <subcellularLocation>
        <location evidence="1">Nucleus</location>
    </subcellularLocation>
</comment>
<feature type="coiled-coil region" evidence="6">
    <location>
        <begin position="85"/>
        <end position="112"/>
    </location>
</feature>
<keyword evidence="6" id="KW-0175">Coiled coil</keyword>
<gene>
    <name evidence="8" type="ORF">EDS130_LOCUS6310</name>
    <name evidence="9" type="ORF">XAT740_LOCUS12563</name>
</gene>
<dbReference type="CDD" id="cd06926">
    <property type="entry name" value="RNAP_II_RPB11"/>
    <property type="match status" value="1"/>
</dbReference>
<evidence type="ECO:0000313" key="10">
    <source>
        <dbReference type="Proteomes" id="UP000663828"/>
    </source>
</evidence>
<organism evidence="9 10">
    <name type="scientific">Adineta ricciae</name>
    <name type="common">Rotifer</name>
    <dbReference type="NCBI Taxonomy" id="249248"/>
    <lineage>
        <taxon>Eukaryota</taxon>
        <taxon>Metazoa</taxon>
        <taxon>Spiralia</taxon>
        <taxon>Gnathifera</taxon>
        <taxon>Rotifera</taxon>
        <taxon>Eurotatoria</taxon>
        <taxon>Bdelloidea</taxon>
        <taxon>Adinetida</taxon>
        <taxon>Adinetidae</taxon>
        <taxon>Adineta</taxon>
    </lineage>
</organism>
<keyword evidence="3" id="KW-0804">Transcription</keyword>
<dbReference type="InterPro" id="IPR037685">
    <property type="entry name" value="RBP11"/>
</dbReference>
<dbReference type="InterPro" id="IPR036603">
    <property type="entry name" value="RBP11-like"/>
</dbReference>
<evidence type="ECO:0000256" key="5">
    <source>
        <dbReference type="ARBA" id="ARBA00025751"/>
    </source>
</evidence>
<dbReference type="GO" id="GO:0005665">
    <property type="term" value="C:RNA polymerase II, core complex"/>
    <property type="evidence" value="ECO:0007669"/>
    <property type="project" value="InterPro"/>
</dbReference>
<reference evidence="9" key="1">
    <citation type="submission" date="2021-02" db="EMBL/GenBank/DDBJ databases">
        <authorList>
            <person name="Nowell W R."/>
        </authorList>
    </citation>
    <scope>NUCLEOTIDE SEQUENCE</scope>
</reference>
<protein>
    <recommendedName>
        <fullName evidence="7">DNA-directed RNA polymerase RBP11-like dimerisation domain-containing protein</fullName>
    </recommendedName>
</protein>
<dbReference type="PROSITE" id="PS01154">
    <property type="entry name" value="RNA_POL_L_13KD"/>
    <property type="match status" value="1"/>
</dbReference>
<evidence type="ECO:0000256" key="2">
    <source>
        <dbReference type="ARBA" id="ARBA00022478"/>
    </source>
</evidence>
<evidence type="ECO:0000256" key="3">
    <source>
        <dbReference type="ARBA" id="ARBA00023163"/>
    </source>
</evidence>
<dbReference type="AlphaFoldDB" id="A0A814FW72"/>
<dbReference type="SUPFAM" id="SSF55257">
    <property type="entry name" value="RBP11-like subunits of RNA polymerase"/>
    <property type="match status" value="1"/>
</dbReference>
<evidence type="ECO:0000259" key="7">
    <source>
        <dbReference type="Pfam" id="PF13656"/>
    </source>
</evidence>
<dbReference type="Proteomes" id="UP000663828">
    <property type="component" value="Unassembled WGS sequence"/>
</dbReference>
<dbReference type="GO" id="GO:0046983">
    <property type="term" value="F:protein dimerization activity"/>
    <property type="evidence" value="ECO:0007669"/>
    <property type="project" value="InterPro"/>
</dbReference>
<evidence type="ECO:0000256" key="1">
    <source>
        <dbReference type="ARBA" id="ARBA00004123"/>
    </source>
</evidence>
<evidence type="ECO:0000256" key="4">
    <source>
        <dbReference type="ARBA" id="ARBA00023242"/>
    </source>
</evidence>
<dbReference type="OrthoDB" id="10248581at2759"/>
<evidence type="ECO:0000313" key="8">
    <source>
        <dbReference type="EMBL" id="CAF0830445.1"/>
    </source>
</evidence>
<proteinExistence type="inferred from homology"/>
<dbReference type="EMBL" id="CAJNOR010000711">
    <property type="protein sequence ID" value="CAF0988400.1"/>
    <property type="molecule type" value="Genomic_DNA"/>
</dbReference>
<evidence type="ECO:0000256" key="6">
    <source>
        <dbReference type="SAM" id="Coils"/>
    </source>
</evidence>
<dbReference type="InterPro" id="IPR008193">
    <property type="entry name" value="RNA_pol_Rpb11_13-16kDa_CS"/>
</dbReference>
<evidence type="ECO:0000313" key="9">
    <source>
        <dbReference type="EMBL" id="CAF0988400.1"/>
    </source>
</evidence>
<dbReference type="Pfam" id="PF13656">
    <property type="entry name" value="RNA_pol_L_2"/>
    <property type="match status" value="1"/>
</dbReference>
<keyword evidence="10" id="KW-1185">Reference proteome</keyword>
<dbReference type="InterPro" id="IPR009025">
    <property type="entry name" value="RBP11-like_dimer"/>
</dbReference>
<dbReference type="PANTHER" id="PTHR13946">
    <property type="entry name" value="DNA-DIRECTED RNA POLYMERASE I,II,III"/>
    <property type="match status" value="1"/>
</dbReference>
<accession>A0A814FW72</accession>
<keyword evidence="2" id="KW-0240">DNA-directed RNA polymerase</keyword>
<dbReference type="GO" id="GO:0003899">
    <property type="term" value="F:DNA-directed RNA polymerase activity"/>
    <property type="evidence" value="ECO:0007669"/>
    <property type="project" value="InterPro"/>
</dbReference>
<dbReference type="Proteomes" id="UP000663852">
    <property type="component" value="Unassembled WGS sequence"/>
</dbReference>
<comment type="caution">
    <text evidence="9">The sequence shown here is derived from an EMBL/GenBank/DDBJ whole genome shotgun (WGS) entry which is preliminary data.</text>
</comment>
<dbReference type="FunFam" id="3.30.1360.10:FF:000003">
    <property type="entry name" value="DNA-directed RNA polymerase II subunit RPB11"/>
    <property type="match status" value="1"/>
</dbReference>
<comment type="similarity">
    <text evidence="5">Belongs to the archaeal Rpo11/eukaryotic RPB11/RPC19 RNA polymerase subunit family.</text>
</comment>
<keyword evidence="4" id="KW-0539">Nucleus</keyword>
<sequence length="117" mass="13183">MNAPATFESFLLLDGERKIIVEKDSKVPNAVVFTISKEDHTLANMLRAQLLKDPKVIFAGYKIPHPLENKVILRVQTASHEYSAVNAMENAIKDLIFEMDMLEDRVKSAIANRQSAE</sequence>
<dbReference type="HAMAP" id="MF_00261">
    <property type="entry name" value="RNApol_arch_Rpo11"/>
    <property type="match status" value="1"/>
</dbReference>
<feature type="domain" description="DNA-directed RNA polymerase RBP11-like dimerisation" evidence="7">
    <location>
        <begin position="31"/>
        <end position="104"/>
    </location>
</feature>
<dbReference type="PANTHER" id="PTHR13946:SF16">
    <property type="entry name" value="DNA-DIRECTED RNA POLYMERASE II SUBUNIT RPB11"/>
    <property type="match status" value="1"/>
</dbReference>
<dbReference type="EMBL" id="CAJNOJ010000018">
    <property type="protein sequence ID" value="CAF0830445.1"/>
    <property type="molecule type" value="Genomic_DNA"/>
</dbReference>